<accession>A0A9Q0GC27</accession>
<feature type="compositionally biased region" description="Polar residues" evidence="2">
    <location>
        <begin position="7"/>
        <end position="17"/>
    </location>
</feature>
<dbReference type="CDD" id="cd00590">
    <property type="entry name" value="RRM_SF"/>
    <property type="match status" value="1"/>
</dbReference>
<evidence type="ECO:0000256" key="2">
    <source>
        <dbReference type="SAM" id="MobiDB-lite"/>
    </source>
</evidence>
<proteinExistence type="predicted"/>
<dbReference type="PANTHER" id="PTHR34427">
    <property type="entry name" value="DUF4283 DOMAIN PROTEIN"/>
    <property type="match status" value="1"/>
</dbReference>
<gene>
    <name evidence="4" type="ORF">Tsubulata_019180</name>
</gene>
<sequence length="684" mass="76428">MSPGLPRTSNATHTIPTAPSHAALSHQQPPTPTPTNRPSQIPLNNHRSKPKPDYFSKWSKKAVLSAMDNYEVMSLYVENFPDRWTAVDVHLVLAKYGDIVDVYIPVKRTVRGKRFGFVRYKSISDLNMLLAKLNSVAVDDGTLKASRARNRMSHCNSTSQTTRVFKSATAPATQNKSYANTVRETPPTAISKDPNEFNGQSSLNFTPSNSSLEWLSCCIFGVLAVPLERHDLIRVFHTYGIQNVDFCDMGGDSWLFHFPSNEAKNEFLAQEFDWIHETFQLFRAWKLGDCATNRKCWLQFRGIPIQAWSSELFHHLVSRFGDALKLAEVSEKKMRLDVAFVQVLTTVKKSIQWEFKVMMNGKNYDIEAIEIPESHVPVTITTGNCDVFGDLISMDHVDVQENNPRTVHGRMQSLPDSPAPSGSPPVDSDPFQLKNIIENTKAWMSVQPRNNSSRNSSDSPRTPDSLLVAQLPNKPQTTQHSSLTPIKRSCGLVPSQQLNTPSFERGECSNNSVDHTNTRPPGPNQASPKTPSLNLAPSPNMSHKTQMLSESTSETSPKSVNKSSTSLSPGETLYDIISNIIERKLLLAISSKKMKKKKKKTKTIFQGSLVSSLCDNDIRKINKRIMDQPDRQLAIVPYCENEAAETVQVGNLLGWDVSQAQQSTLAAARVLVENESHDWNNNNK</sequence>
<dbReference type="Proteomes" id="UP001141552">
    <property type="component" value="Unassembled WGS sequence"/>
</dbReference>
<reference evidence="4" key="1">
    <citation type="submission" date="2022-02" db="EMBL/GenBank/DDBJ databases">
        <authorList>
            <person name="Henning P.M."/>
            <person name="McCubbin A.G."/>
            <person name="Shore J.S."/>
        </authorList>
    </citation>
    <scope>NUCLEOTIDE SEQUENCE</scope>
    <source>
        <strain evidence="4">F60SS</strain>
        <tissue evidence="4">Leaves</tissue>
    </source>
</reference>
<dbReference type="AlphaFoldDB" id="A0A9Q0GC27"/>
<dbReference type="SUPFAM" id="SSF54928">
    <property type="entry name" value="RNA-binding domain, RBD"/>
    <property type="match status" value="1"/>
</dbReference>
<dbReference type="InterPro" id="IPR012677">
    <property type="entry name" value="Nucleotide-bd_a/b_plait_sf"/>
</dbReference>
<dbReference type="PROSITE" id="PS50102">
    <property type="entry name" value="RRM"/>
    <property type="match status" value="1"/>
</dbReference>
<feature type="compositionally biased region" description="Low complexity" evidence="2">
    <location>
        <begin position="448"/>
        <end position="465"/>
    </location>
</feature>
<name>A0A9Q0GC27_9ROSI</name>
<feature type="region of interest" description="Disordered" evidence="2">
    <location>
        <begin position="406"/>
        <end position="568"/>
    </location>
</feature>
<keyword evidence="1" id="KW-0694">RNA-binding</keyword>
<evidence type="ECO:0000313" key="4">
    <source>
        <dbReference type="EMBL" id="KAJ4847473.1"/>
    </source>
</evidence>
<protein>
    <recommendedName>
        <fullName evidence="3">RRM domain-containing protein</fullName>
    </recommendedName>
</protein>
<keyword evidence="5" id="KW-1185">Reference proteome</keyword>
<dbReference type="PANTHER" id="PTHR34427:SF5">
    <property type="entry name" value="DUF4283 DOMAIN-CONTAINING PROTEIN"/>
    <property type="match status" value="1"/>
</dbReference>
<feature type="compositionally biased region" description="Polar residues" evidence="2">
    <location>
        <begin position="36"/>
        <end position="45"/>
    </location>
</feature>
<reference evidence="4" key="2">
    <citation type="journal article" date="2023" name="Plants (Basel)">
        <title>Annotation of the Turnera subulata (Passifloraceae) Draft Genome Reveals the S-Locus Evolved after the Divergence of Turneroideae from Passifloroideae in a Stepwise Manner.</title>
        <authorList>
            <person name="Henning P.M."/>
            <person name="Roalson E.H."/>
            <person name="Mir W."/>
            <person name="McCubbin A.G."/>
            <person name="Shore J.S."/>
        </authorList>
    </citation>
    <scope>NUCLEOTIDE SEQUENCE</scope>
    <source>
        <strain evidence="4">F60SS</strain>
    </source>
</reference>
<dbReference type="Pfam" id="PF00076">
    <property type="entry name" value="RRM_1"/>
    <property type="match status" value="1"/>
</dbReference>
<comment type="caution">
    <text evidence="4">The sequence shown here is derived from an EMBL/GenBank/DDBJ whole genome shotgun (WGS) entry which is preliminary data.</text>
</comment>
<dbReference type="InterPro" id="IPR035979">
    <property type="entry name" value="RBD_domain_sf"/>
</dbReference>
<evidence type="ECO:0000259" key="3">
    <source>
        <dbReference type="PROSITE" id="PS50102"/>
    </source>
</evidence>
<dbReference type="GO" id="GO:0003723">
    <property type="term" value="F:RNA binding"/>
    <property type="evidence" value="ECO:0007669"/>
    <property type="project" value="UniProtKB-UniRule"/>
</dbReference>
<feature type="compositionally biased region" description="Polar residues" evidence="2">
    <location>
        <begin position="473"/>
        <end position="484"/>
    </location>
</feature>
<feature type="region of interest" description="Disordered" evidence="2">
    <location>
        <begin position="1"/>
        <end position="53"/>
    </location>
</feature>
<dbReference type="Gene3D" id="3.30.70.330">
    <property type="match status" value="1"/>
</dbReference>
<organism evidence="4 5">
    <name type="scientific">Turnera subulata</name>
    <dbReference type="NCBI Taxonomy" id="218843"/>
    <lineage>
        <taxon>Eukaryota</taxon>
        <taxon>Viridiplantae</taxon>
        <taxon>Streptophyta</taxon>
        <taxon>Embryophyta</taxon>
        <taxon>Tracheophyta</taxon>
        <taxon>Spermatophyta</taxon>
        <taxon>Magnoliopsida</taxon>
        <taxon>eudicotyledons</taxon>
        <taxon>Gunneridae</taxon>
        <taxon>Pentapetalae</taxon>
        <taxon>rosids</taxon>
        <taxon>fabids</taxon>
        <taxon>Malpighiales</taxon>
        <taxon>Passifloraceae</taxon>
        <taxon>Turnera</taxon>
    </lineage>
</organism>
<dbReference type="InterPro" id="IPR000504">
    <property type="entry name" value="RRM_dom"/>
</dbReference>
<dbReference type="EMBL" id="JAKUCV010001148">
    <property type="protein sequence ID" value="KAJ4847473.1"/>
    <property type="molecule type" value="Genomic_DNA"/>
</dbReference>
<dbReference type="OrthoDB" id="861279at2759"/>
<feature type="domain" description="RRM" evidence="3">
    <location>
        <begin position="73"/>
        <end position="150"/>
    </location>
</feature>
<evidence type="ECO:0000256" key="1">
    <source>
        <dbReference type="PROSITE-ProRule" id="PRU00176"/>
    </source>
</evidence>
<feature type="compositionally biased region" description="Polar residues" evidence="2">
    <location>
        <begin position="494"/>
        <end position="568"/>
    </location>
</feature>
<dbReference type="SMART" id="SM00360">
    <property type="entry name" value="RRM"/>
    <property type="match status" value="1"/>
</dbReference>
<evidence type="ECO:0000313" key="5">
    <source>
        <dbReference type="Proteomes" id="UP001141552"/>
    </source>
</evidence>